<dbReference type="InterPro" id="IPR002481">
    <property type="entry name" value="FUR"/>
</dbReference>
<keyword evidence="3" id="KW-0862">Zinc</keyword>
<dbReference type="Pfam" id="PF01475">
    <property type="entry name" value="FUR"/>
    <property type="match status" value="1"/>
</dbReference>
<evidence type="ECO:0000313" key="7">
    <source>
        <dbReference type="EMBL" id="MFC6315457.1"/>
    </source>
</evidence>
<keyword evidence="4" id="KW-0805">Transcription regulation</keyword>
<keyword evidence="8" id="KW-1185">Reference proteome</keyword>
<gene>
    <name evidence="7" type="ORF">ACFQHW_07770</name>
</gene>
<dbReference type="PANTHER" id="PTHR33202">
    <property type="entry name" value="ZINC UPTAKE REGULATION PROTEIN"/>
    <property type="match status" value="1"/>
</dbReference>
<dbReference type="InterPro" id="IPR036390">
    <property type="entry name" value="WH_DNA-bd_sf"/>
</dbReference>
<dbReference type="PANTHER" id="PTHR33202:SF8">
    <property type="entry name" value="PEROXIDE-RESPONSIVE REPRESSOR PERR"/>
    <property type="match status" value="1"/>
</dbReference>
<keyword evidence="6" id="KW-0804">Transcription</keyword>
<proteinExistence type="inferred from homology"/>
<organism evidence="7 8">
    <name type="scientific">Lapidilactobacillus achengensis</name>
    <dbReference type="NCBI Taxonomy" id="2486000"/>
    <lineage>
        <taxon>Bacteria</taxon>
        <taxon>Bacillati</taxon>
        <taxon>Bacillota</taxon>
        <taxon>Bacilli</taxon>
        <taxon>Lactobacillales</taxon>
        <taxon>Lactobacillaceae</taxon>
        <taxon>Lapidilactobacillus</taxon>
    </lineage>
</organism>
<evidence type="ECO:0000256" key="3">
    <source>
        <dbReference type="ARBA" id="ARBA00022833"/>
    </source>
</evidence>
<comment type="similarity">
    <text evidence="1">Belongs to the Fur family.</text>
</comment>
<keyword evidence="2" id="KW-0678">Repressor</keyword>
<evidence type="ECO:0000313" key="8">
    <source>
        <dbReference type="Proteomes" id="UP001596310"/>
    </source>
</evidence>
<dbReference type="CDD" id="cd07153">
    <property type="entry name" value="Fur_like"/>
    <property type="match status" value="1"/>
</dbReference>
<dbReference type="Gene3D" id="1.10.10.10">
    <property type="entry name" value="Winged helix-like DNA-binding domain superfamily/Winged helix DNA-binding domain"/>
    <property type="match status" value="1"/>
</dbReference>
<dbReference type="SUPFAM" id="SSF46785">
    <property type="entry name" value="Winged helix' DNA-binding domain"/>
    <property type="match status" value="1"/>
</dbReference>
<accession>A0ABW1URH3</accession>
<evidence type="ECO:0000256" key="4">
    <source>
        <dbReference type="ARBA" id="ARBA00023015"/>
    </source>
</evidence>
<dbReference type="InterPro" id="IPR036388">
    <property type="entry name" value="WH-like_DNA-bd_sf"/>
</dbReference>
<reference evidence="8" key="1">
    <citation type="journal article" date="2019" name="Int. J. Syst. Evol. Microbiol.">
        <title>The Global Catalogue of Microorganisms (GCM) 10K type strain sequencing project: providing services to taxonomists for standard genome sequencing and annotation.</title>
        <authorList>
            <consortium name="The Broad Institute Genomics Platform"/>
            <consortium name="The Broad Institute Genome Sequencing Center for Infectious Disease"/>
            <person name="Wu L."/>
            <person name="Ma J."/>
        </authorList>
    </citation>
    <scope>NUCLEOTIDE SEQUENCE [LARGE SCALE GENOMIC DNA]</scope>
    <source>
        <strain evidence="8">CCM 8897</strain>
    </source>
</reference>
<sequence length="158" mass="17862">MNNISEKRYREALALLRQQQVRITPQREAILRLLVSSKSHPTAEAIFSEIQDNFSGISIATVYNNLRLFKRLGIIQELTYGNEPGHFDFAQVRHFHVVCQNCGQVVDVYYPDLGKIERLAENLTGYQTIGNNIEVYGICPDCQRKLAASATDSAPSNF</sequence>
<comment type="caution">
    <text evidence="7">The sequence shown here is derived from an EMBL/GenBank/DDBJ whole genome shotgun (WGS) entry which is preliminary data.</text>
</comment>
<evidence type="ECO:0000256" key="2">
    <source>
        <dbReference type="ARBA" id="ARBA00022491"/>
    </source>
</evidence>
<dbReference type="RefSeq" id="WP_125602025.1">
    <property type="nucleotide sequence ID" value="NZ_JBHSSM010000018.1"/>
</dbReference>
<keyword evidence="5" id="KW-0238">DNA-binding</keyword>
<dbReference type="EMBL" id="JBHSSM010000018">
    <property type="protein sequence ID" value="MFC6315457.1"/>
    <property type="molecule type" value="Genomic_DNA"/>
</dbReference>
<evidence type="ECO:0000256" key="5">
    <source>
        <dbReference type="ARBA" id="ARBA00023125"/>
    </source>
</evidence>
<dbReference type="Proteomes" id="UP001596310">
    <property type="component" value="Unassembled WGS sequence"/>
</dbReference>
<evidence type="ECO:0000256" key="6">
    <source>
        <dbReference type="ARBA" id="ARBA00023163"/>
    </source>
</evidence>
<evidence type="ECO:0000256" key="1">
    <source>
        <dbReference type="ARBA" id="ARBA00007957"/>
    </source>
</evidence>
<name>A0ABW1URH3_9LACO</name>
<dbReference type="Gene3D" id="3.30.1490.190">
    <property type="match status" value="1"/>
</dbReference>
<protein>
    <submittedName>
        <fullName evidence="7">Fur family transcriptional regulator</fullName>
    </submittedName>
</protein>
<dbReference type="InterPro" id="IPR043135">
    <property type="entry name" value="Fur_C"/>
</dbReference>